<dbReference type="InParanoid" id="A0A0P0X4X5"/>
<dbReference type="PaxDb" id="39947-A0A0P0X4X5"/>
<feature type="non-terminal residue" evidence="2">
    <location>
        <position position="1"/>
    </location>
</feature>
<feature type="compositionally biased region" description="Gly residues" evidence="1">
    <location>
        <begin position="89"/>
        <end position="101"/>
    </location>
</feature>
<dbReference type="Gramene" id="Os07t0259450-00">
    <property type="protein sequence ID" value="Os07t0259450-00"/>
    <property type="gene ID" value="Os07g0259450"/>
</dbReference>
<evidence type="ECO:0000313" key="2">
    <source>
        <dbReference type="EMBL" id="BAT00887.1"/>
    </source>
</evidence>
<evidence type="ECO:0000313" key="3">
    <source>
        <dbReference type="Proteomes" id="UP000059680"/>
    </source>
</evidence>
<protein>
    <submittedName>
        <fullName evidence="2">Os07g0259450 protein</fullName>
    </submittedName>
</protein>
<reference evidence="3" key="1">
    <citation type="journal article" date="2005" name="Nature">
        <title>The map-based sequence of the rice genome.</title>
        <authorList>
            <consortium name="International rice genome sequencing project (IRGSP)"/>
            <person name="Matsumoto T."/>
            <person name="Wu J."/>
            <person name="Kanamori H."/>
            <person name="Katayose Y."/>
            <person name="Fujisawa M."/>
            <person name="Namiki N."/>
            <person name="Mizuno H."/>
            <person name="Yamamoto K."/>
            <person name="Antonio B.A."/>
            <person name="Baba T."/>
            <person name="Sakata K."/>
            <person name="Nagamura Y."/>
            <person name="Aoki H."/>
            <person name="Arikawa K."/>
            <person name="Arita K."/>
            <person name="Bito T."/>
            <person name="Chiden Y."/>
            <person name="Fujitsuka N."/>
            <person name="Fukunaka R."/>
            <person name="Hamada M."/>
            <person name="Harada C."/>
            <person name="Hayashi A."/>
            <person name="Hijishita S."/>
            <person name="Honda M."/>
            <person name="Hosokawa S."/>
            <person name="Ichikawa Y."/>
            <person name="Idonuma A."/>
            <person name="Iijima M."/>
            <person name="Ikeda M."/>
            <person name="Ikeno M."/>
            <person name="Ito K."/>
            <person name="Ito S."/>
            <person name="Ito T."/>
            <person name="Ito Y."/>
            <person name="Ito Y."/>
            <person name="Iwabuchi A."/>
            <person name="Kamiya K."/>
            <person name="Karasawa W."/>
            <person name="Kurita K."/>
            <person name="Katagiri S."/>
            <person name="Kikuta A."/>
            <person name="Kobayashi H."/>
            <person name="Kobayashi N."/>
            <person name="Machita K."/>
            <person name="Maehara T."/>
            <person name="Masukawa M."/>
            <person name="Mizubayashi T."/>
            <person name="Mukai Y."/>
            <person name="Nagasaki H."/>
            <person name="Nagata Y."/>
            <person name="Naito S."/>
            <person name="Nakashima M."/>
            <person name="Nakama Y."/>
            <person name="Nakamichi Y."/>
            <person name="Nakamura M."/>
            <person name="Meguro A."/>
            <person name="Negishi M."/>
            <person name="Ohta I."/>
            <person name="Ohta T."/>
            <person name="Okamoto M."/>
            <person name="Ono N."/>
            <person name="Saji S."/>
            <person name="Sakaguchi M."/>
            <person name="Sakai K."/>
            <person name="Shibata M."/>
            <person name="Shimokawa T."/>
            <person name="Song J."/>
            <person name="Takazaki Y."/>
            <person name="Terasawa K."/>
            <person name="Tsugane M."/>
            <person name="Tsuji K."/>
            <person name="Ueda S."/>
            <person name="Waki K."/>
            <person name="Yamagata H."/>
            <person name="Yamamoto M."/>
            <person name="Yamamoto S."/>
            <person name="Yamane H."/>
            <person name="Yoshiki S."/>
            <person name="Yoshihara R."/>
            <person name="Yukawa K."/>
            <person name="Zhong H."/>
            <person name="Yano M."/>
            <person name="Yuan Q."/>
            <person name="Ouyang S."/>
            <person name="Liu J."/>
            <person name="Jones K.M."/>
            <person name="Gansberger K."/>
            <person name="Moffat K."/>
            <person name="Hill J."/>
            <person name="Bera J."/>
            <person name="Fadrosh D."/>
            <person name="Jin S."/>
            <person name="Johri S."/>
            <person name="Kim M."/>
            <person name="Overton L."/>
            <person name="Reardon M."/>
            <person name="Tsitrin T."/>
            <person name="Vuong H."/>
            <person name="Weaver B."/>
            <person name="Ciecko A."/>
            <person name="Tallon L."/>
            <person name="Jackson J."/>
            <person name="Pai G."/>
            <person name="Aken S.V."/>
            <person name="Utterback T."/>
            <person name="Reidmuller S."/>
            <person name="Feldblyum T."/>
            <person name="Hsiao J."/>
            <person name="Zismann V."/>
            <person name="Iobst S."/>
            <person name="de Vazeille A.R."/>
            <person name="Buell C.R."/>
            <person name="Ying K."/>
            <person name="Li Y."/>
            <person name="Lu T."/>
            <person name="Huang Y."/>
            <person name="Zhao Q."/>
            <person name="Feng Q."/>
            <person name="Zhang L."/>
            <person name="Zhu J."/>
            <person name="Weng Q."/>
            <person name="Mu J."/>
            <person name="Lu Y."/>
            <person name="Fan D."/>
            <person name="Liu Y."/>
            <person name="Guan J."/>
            <person name="Zhang Y."/>
            <person name="Yu S."/>
            <person name="Liu X."/>
            <person name="Zhang Y."/>
            <person name="Hong G."/>
            <person name="Han B."/>
            <person name="Choisne N."/>
            <person name="Demange N."/>
            <person name="Orjeda G."/>
            <person name="Samain S."/>
            <person name="Cattolico L."/>
            <person name="Pelletier E."/>
            <person name="Couloux A."/>
            <person name="Segurens B."/>
            <person name="Wincker P."/>
            <person name="D'Hont A."/>
            <person name="Scarpelli C."/>
            <person name="Weissenbach J."/>
            <person name="Salanoubat M."/>
            <person name="Quetier F."/>
            <person name="Yu Y."/>
            <person name="Kim H.R."/>
            <person name="Rambo T."/>
            <person name="Currie J."/>
            <person name="Collura K."/>
            <person name="Luo M."/>
            <person name="Yang T."/>
            <person name="Ammiraju J.S.S."/>
            <person name="Engler F."/>
            <person name="Soderlund C."/>
            <person name="Wing R.A."/>
            <person name="Palmer L.E."/>
            <person name="de la Bastide M."/>
            <person name="Spiegel L."/>
            <person name="Nascimento L."/>
            <person name="Zutavern T."/>
            <person name="O'Shaughnessy A."/>
            <person name="Dike S."/>
            <person name="Dedhia N."/>
            <person name="Preston R."/>
            <person name="Balija V."/>
            <person name="McCombie W.R."/>
            <person name="Chow T."/>
            <person name="Chen H."/>
            <person name="Chung M."/>
            <person name="Chen C."/>
            <person name="Shaw J."/>
            <person name="Wu H."/>
            <person name="Hsiao K."/>
            <person name="Chao Y."/>
            <person name="Chu M."/>
            <person name="Cheng C."/>
            <person name="Hour A."/>
            <person name="Lee P."/>
            <person name="Lin S."/>
            <person name="Lin Y."/>
            <person name="Liou J."/>
            <person name="Liu S."/>
            <person name="Hsing Y."/>
            <person name="Raghuvanshi S."/>
            <person name="Mohanty A."/>
            <person name="Bharti A.K."/>
            <person name="Gaur A."/>
            <person name="Gupta V."/>
            <person name="Kumar D."/>
            <person name="Ravi V."/>
            <person name="Vij S."/>
            <person name="Kapur A."/>
            <person name="Khurana P."/>
            <person name="Khurana P."/>
            <person name="Khurana J.P."/>
            <person name="Tyagi A.K."/>
            <person name="Gaikwad K."/>
            <person name="Singh A."/>
            <person name="Dalal V."/>
            <person name="Srivastava S."/>
            <person name="Dixit A."/>
            <person name="Pal A.K."/>
            <person name="Ghazi I.A."/>
            <person name="Yadav M."/>
            <person name="Pandit A."/>
            <person name="Bhargava A."/>
            <person name="Sureshbabu K."/>
            <person name="Batra K."/>
            <person name="Sharma T.R."/>
            <person name="Mohapatra T."/>
            <person name="Singh N.K."/>
            <person name="Messing J."/>
            <person name="Nelson A.B."/>
            <person name="Fuks G."/>
            <person name="Kavchok S."/>
            <person name="Keizer G."/>
            <person name="Linton E."/>
            <person name="Llaca V."/>
            <person name="Song R."/>
            <person name="Tanyolac B."/>
            <person name="Young S."/>
            <person name="Ho-Il K."/>
            <person name="Hahn J.H."/>
            <person name="Sangsakoo G."/>
            <person name="Vanavichit A."/>
            <person name="de Mattos Luiz.A.T."/>
            <person name="Zimmer P.D."/>
            <person name="Malone G."/>
            <person name="Dellagostin O."/>
            <person name="de Oliveira A.C."/>
            <person name="Bevan M."/>
            <person name="Bancroft I."/>
            <person name="Minx P."/>
            <person name="Cordum H."/>
            <person name="Wilson R."/>
            <person name="Cheng Z."/>
            <person name="Jin W."/>
            <person name="Jiang J."/>
            <person name="Leong S.A."/>
            <person name="Iwama H."/>
            <person name="Gojobori T."/>
            <person name="Itoh T."/>
            <person name="Niimura Y."/>
            <person name="Fujii Y."/>
            <person name="Habara T."/>
            <person name="Sakai H."/>
            <person name="Sato Y."/>
            <person name="Wilson G."/>
            <person name="Kumar K."/>
            <person name="McCouch S."/>
            <person name="Juretic N."/>
            <person name="Hoen D."/>
            <person name="Wright S."/>
            <person name="Bruskiewich R."/>
            <person name="Bureau T."/>
            <person name="Miyao A."/>
            <person name="Hirochika H."/>
            <person name="Nishikawa T."/>
            <person name="Kadowaki K."/>
            <person name="Sugiura M."/>
            <person name="Burr B."/>
            <person name="Sasaki T."/>
        </authorList>
    </citation>
    <scope>NUCLEOTIDE SEQUENCE [LARGE SCALE GENOMIC DNA]</scope>
    <source>
        <strain evidence="3">cv. Nipponbare</strain>
    </source>
</reference>
<accession>A0A0P0X4X5</accession>
<dbReference type="AlphaFoldDB" id="A0A0P0X4X5"/>
<organism evidence="2 3">
    <name type="scientific">Oryza sativa subsp. japonica</name>
    <name type="common">Rice</name>
    <dbReference type="NCBI Taxonomy" id="39947"/>
    <lineage>
        <taxon>Eukaryota</taxon>
        <taxon>Viridiplantae</taxon>
        <taxon>Streptophyta</taxon>
        <taxon>Embryophyta</taxon>
        <taxon>Tracheophyta</taxon>
        <taxon>Spermatophyta</taxon>
        <taxon>Magnoliopsida</taxon>
        <taxon>Liliopsida</taxon>
        <taxon>Poales</taxon>
        <taxon>Poaceae</taxon>
        <taxon>BOP clade</taxon>
        <taxon>Oryzoideae</taxon>
        <taxon>Oryzeae</taxon>
        <taxon>Oryzinae</taxon>
        <taxon>Oryza</taxon>
        <taxon>Oryza sativa</taxon>
    </lineage>
</organism>
<evidence type="ECO:0000256" key="1">
    <source>
        <dbReference type="SAM" id="MobiDB-lite"/>
    </source>
</evidence>
<feature type="region of interest" description="Disordered" evidence="1">
    <location>
        <begin position="73"/>
        <end position="170"/>
    </location>
</feature>
<reference evidence="2 3" key="3">
    <citation type="journal article" date="2013" name="Rice">
        <title>Improvement of the Oryza sativa Nipponbare reference genome using next generation sequence and optical map data.</title>
        <authorList>
            <person name="Kawahara Y."/>
            <person name="de la Bastide M."/>
            <person name="Hamilton J.P."/>
            <person name="Kanamori H."/>
            <person name="McCombie W.R."/>
            <person name="Ouyang S."/>
            <person name="Schwartz D.C."/>
            <person name="Tanaka T."/>
            <person name="Wu J."/>
            <person name="Zhou S."/>
            <person name="Childs K.L."/>
            <person name="Davidson R.M."/>
            <person name="Lin H."/>
            <person name="Quesada-Ocampo L."/>
            <person name="Vaillancourt B."/>
            <person name="Sakai H."/>
            <person name="Lee S.S."/>
            <person name="Kim J."/>
            <person name="Numa H."/>
            <person name="Itoh T."/>
            <person name="Buell C.R."/>
            <person name="Matsumoto T."/>
        </authorList>
    </citation>
    <scope>NUCLEOTIDE SEQUENCE [LARGE SCALE GENOMIC DNA]</scope>
    <source>
        <strain evidence="3">cv. Nipponbare</strain>
    </source>
</reference>
<reference evidence="2 3" key="2">
    <citation type="journal article" date="2013" name="Plant Cell Physiol.">
        <title>Rice Annotation Project Database (RAP-DB): an integrative and interactive database for rice genomics.</title>
        <authorList>
            <person name="Sakai H."/>
            <person name="Lee S.S."/>
            <person name="Tanaka T."/>
            <person name="Numa H."/>
            <person name="Kim J."/>
            <person name="Kawahara Y."/>
            <person name="Wakimoto H."/>
            <person name="Yang C.C."/>
            <person name="Iwamoto M."/>
            <person name="Abe T."/>
            <person name="Yamada Y."/>
            <person name="Muto A."/>
            <person name="Inokuchi H."/>
            <person name="Ikemura T."/>
            <person name="Matsumoto T."/>
            <person name="Sasaki T."/>
            <person name="Itoh T."/>
        </authorList>
    </citation>
    <scope>NUCLEOTIDE SEQUENCE [LARGE SCALE GENOMIC DNA]</scope>
    <source>
        <strain evidence="3">cv. Nipponbare</strain>
    </source>
</reference>
<dbReference type="Proteomes" id="UP000059680">
    <property type="component" value="Chromosome 7"/>
</dbReference>
<sequence length="170" mass="17201">MIAFQDTVFLSTMASNTRLASATWPHLAYISRSAVATTTSRPPHGAKDIPALPHKAVRRVAGDHDVPEHLVPERRFVEHPAGAVDESGLGVGVGERGGHAGVGAAPGLDGERVDRRAGGAAADAGAGPGAEEAEQGSGAPHFVERVGWGGAGAAASPPVTTSSEPHARSE</sequence>
<keyword evidence="3" id="KW-1185">Reference proteome</keyword>
<name>A0A0P0X4X5_ORYSJ</name>
<proteinExistence type="predicted"/>
<gene>
    <name evidence="2" type="ordered locus">Os07g0259450</name>
    <name evidence="2" type="ORF">OSNPB_070259450</name>
</gene>
<dbReference type="EMBL" id="AP014963">
    <property type="protein sequence ID" value="BAT00887.1"/>
    <property type="molecule type" value="Genomic_DNA"/>
</dbReference>